<dbReference type="Gene3D" id="3.40.50.720">
    <property type="entry name" value="NAD(P)-binding Rossmann-like Domain"/>
    <property type="match status" value="1"/>
</dbReference>
<organism evidence="4 5">
    <name type="scientific">Kitasatospora misakiensis</name>
    <dbReference type="NCBI Taxonomy" id="67330"/>
    <lineage>
        <taxon>Bacteria</taxon>
        <taxon>Bacillati</taxon>
        <taxon>Actinomycetota</taxon>
        <taxon>Actinomycetes</taxon>
        <taxon>Kitasatosporales</taxon>
        <taxon>Streptomycetaceae</taxon>
        <taxon>Kitasatospora</taxon>
    </lineage>
</organism>
<dbReference type="SUPFAM" id="SSF51735">
    <property type="entry name" value="NAD(P)-binding Rossmann-fold domains"/>
    <property type="match status" value="1"/>
</dbReference>
<dbReference type="RefSeq" id="WP_380229512.1">
    <property type="nucleotide sequence ID" value="NZ_JBHSOF010000070.1"/>
</dbReference>
<dbReference type="GO" id="GO:0016491">
    <property type="term" value="F:oxidoreductase activity"/>
    <property type="evidence" value="ECO:0007669"/>
    <property type="project" value="UniProtKB-KW"/>
</dbReference>
<evidence type="ECO:0000256" key="1">
    <source>
        <dbReference type="ARBA" id="ARBA00006484"/>
    </source>
</evidence>
<evidence type="ECO:0000313" key="4">
    <source>
        <dbReference type="EMBL" id="MFC5667847.1"/>
    </source>
</evidence>
<accession>A0ABW0XDM5</accession>
<evidence type="ECO:0000256" key="2">
    <source>
        <dbReference type="ARBA" id="ARBA00023002"/>
    </source>
</evidence>
<evidence type="ECO:0000256" key="3">
    <source>
        <dbReference type="RuleBase" id="RU000363"/>
    </source>
</evidence>
<dbReference type="PROSITE" id="PS00061">
    <property type="entry name" value="ADH_SHORT"/>
    <property type="match status" value="1"/>
</dbReference>
<dbReference type="Pfam" id="PF00106">
    <property type="entry name" value="adh_short"/>
    <property type="match status" value="1"/>
</dbReference>
<reference evidence="5" key="1">
    <citation type="journal article" date="2019" name="Int. J. Syst. Evol. Microbiol.">
        <title>The Global Catalogue of Microorganisms (GCM) 10K type strain sequencing project: providing services to taxonomists for standard genome sequencing and annotation.</title>
        <authorList>
            <consortium name="The Broad Institute Genomics Platform"/>
            <consortium name="The Broad Institute Genome Sequencing Center for Infectious Disease"/>
            <person name="Wu L."/>
            <person name="Ma J."/>
        </authorList>
    </citation>
    <scope>NUCLEOTIDE SEQUENCE [LARGE SCALE GENOMIC DNA]</scope>
    <source>
        <strain evidence="5">CGMCC 4.1437</strain>
    </source>
</reference>
<keyword evidence="2 4" id="KW-0560">Oxidoreductase</keyword>
<comment type="similarity">
    <text evidence="1 3">Belongs to the short-chain dehydrogenases/reductases (SDR) family.</text>
</comment>
<dbReference type="Proteomes" id="UP001595975">
    <property type="component" value="Unassembled WGS sequence"/>
</dbReference>
<keyword evidence="5" id="KW-1185">Reference proteome</keyword>
<dbReference type="PRINTS" id="PR00081">
    <property type="entry name" value="GDHRDH"/>
</dbReference>
<name>A0ABW0XDM5_9ACTN</name>
<dbReference type="PRINTS" id="PR00080">
    <property type="entry name" value="SDRFAMILY"/>
</dbReference>
<protein>
    <submittedName>
        <fullName evidence="4">SDR family NAD(P)-dependent oxidoreductase</fullName>
        <ecNumber evidence="4">1.1.1.-</ecNumber>
    </submittedName>
</protein>
<proteinExistence type="inferred from homology"/>
<dbReference type="EMBL" id="JBHSOF010000070">
    <property type="protein sequence ID" value="MFC5667847.1"/>
    <property type="molecule type" value="Genomic_DNA"/>
</dbReference>
<dbReference type="PANTHER" id="PTHR44196">
    <property type="entry name" value="DEHYDROGENASE/REDUCTASE SDR FAMILY MEMBER 7B"/>
    <property type="match status" value="1"/>
</dbReference>
<dbReference type="CDD" id="cd05233">
    <property type="entry name" value="SDR_c"/>
    <property type="match status" value="1"/>
</dbReference>
<dbReference type="PANTHER" id="PTHR44196:SF1">
    <property type="entry name" value="DEHYDROGENASE_REDUCTASE SDR FAMILY MEMBER 7B"/>
    <property type="match status" value="1"/>
</dbReference>
<gene>
    <name evidence="4" type="ORF">ACFP3U_33400</name>
</gene>
<dbReference type="InterPro" id="IPR020904">
    <property type="entry name" value="Sc_DH/Rdtase_CS"/>
</dbReference>
<evidence type="ECO:0000313" key="5">
    <source>
        <dbReference type="Proteomes" id="UP001595975"/>
    </source>
</evidence>
<dbReference type="InterPro" id="IPR036291">
    <property type="entry name" value="NAD(P)-bd_dom_sf"/>
</dbReference>
<comment type="caution">
    <text evidence="4">The sequence shown here is derived from an EMBL/GenBank/DDBJ whole genome shotgun (WGS) entry which is preliminary data.</text>
</comment>
<dbReference type="EC" id="1.1.1.-" evidence="4"/>
<dbReference type="InterPro" id="IPR002347">
    <property type="entry name" value="SDR_fam"/>
</dbReference>
<sequence>MPTGSLTGSLTGQVALVTGAGRGIGREIAIGLAAEGMAVGLVGRTHETLTDTLKECVRHGSRGVAVTADVTRPGSVREAVRLVERDLGPLDLLVNNAGQVDRAEAPLWETDVNQWWQVVEVNLRGPYNLLRCVLPGMVERRRGRVINLNSGFALRPEGRYTAYATSKAALLRLSDNLADSLAEHHVVVLDISPGAVATDMTAGMPMFRDMKAWGSVLYMVAVTVDAARGRFDALHGRFIHAGRDDLEELVGRAEEIRAADARTLRLRPYGPDDPMG</sequence>